<dbReference type="Proteomes" id="UP001327093">
    <property type="component" value="Unassembled WGS sequence"/>
</dbReference>
<keyword evidence="2" id="KW-1185">Reference proteome</keyword>
<organism evidence="1 2">
    <name type="scientific">Saccharopolyspora mangrovi</name>
    <dbReference type="NCBI Taxonomy" id="3082379"/>
    <lineage>
        <taxon>Bacteria</taxon>
        <taxon>Bacillati</taxon>
        <taxon>Actinomycetota</taxon>
        <taxon>Actinomycetes</taxon>
        <taxon>Pseudonocardiales</taxon>
        <taxon>Pseudonocardiaceae</taxon>
        <taxon>Saccharopolyspora</taxon>
    </lineage>
</organism>
<evidence type="ECO:0000313" key="2">
    <source>
        <dbReference type="Proteomes" id="UP001327093"/>
    </source>
</evidence>
<proteinExistence type="predicted"/>
<accession>A0ABU6A7R7</accession>
<name>A0ABU6A7R7_9PSEU</name>
<reference evidence="1 2" key="1">
    <citation type="submission" date="2023-10" db="EMBL/GenBank/DDBJ databases">
        <title>Saccharopolyspora sp. nov., isolated from mangrove soil.</title>
        <authorList>
            <person name="Lu Y."/>
            <person name="Liu W."/>
        </authorList>
    </citation>
    <scope>NUCLEOTIDE SEQUENCE [LARGE SCALE GENOMIC DNA]</scope>
    <source>
        <strain evidence="1 2">S2-29</strain>
    </source>
</reference>
<evidence type="ECO:0000313" key="1">
    <source>
        <dbReference type="EMBL" id="MEB3367614.1"/>
    </source>
</evidence>
<evidence type="ECO:0008006" key="3">
    <source>
        <dbReference type="Google" id="ProtNLM"/>
    </source>
</evidence>
<sequence>MWVLLGGLAFVVAGGVGVHQDWRLNRTGVRASGTVVDVRWNPAGKDA</sequence>
<gene>
    <name evidence="1" type="ORF">R4I43_09350</name>
</gene>
<protein>
    <recommendedName>
        <fullName evidence="3">DUF3592 domain-containing protein</fullName>
    </recommendedName>
</protein>
<dbReference type="EMBL" id="JAWLNX010000005">
    <property type="protein sequence ID" value="MEB3367614.1"/>
    <property type="molecule type" value="Genomic_DNA"/>
</dbReference>
<comment type="caution">
    <text evidence="1">The sequence shown here is derived from an EMBL/GenBank/DDBJ whole genome shotgun (WGS) entry which is preliminary data.</text>
</comment>